<evidence type="ECO:0000313" key="2">
    <source>
        <dbReference type="EMBL" id="GFT77859.1"/>
    </source>
</evidence>
<keyword evidence="3" id="KW-1185">Reference proteome</keyword>
<accession>A0A8X6U5V8</accession>
<reference evidence="2" key="1">
    <citation type="submission" date="2020-08" db="EMBL/GenBank/DDBJ databases">
        <title>Multicomponent nature underlies the extraordinary mechanical properties of spider dragline silk.</title>
        <authorList>
            <person name="Kono N."/>
            <person name="Nakamura H."/>
            <person name="Mori M."/>
            <person name="Yoshida Y."/>
            <person name="Ohtoshi R."/>
            <person name="Malay A.D."/>
            <person name="Moran D.A.P."/>
            <person name="Tomita M."/>
            <person name="Numata K."/>
            <person name="Arakawa K."/>
        </authorList>
    </citation>
    <scope>NUCLEOTIDE SEQUENCE</scope>
</reference>
<dbReference type="AlphaFoldDB" id="A0A8X6U5V8"/>
<dbReference type="Proteomes" id="UP000887013">
    <property type="component" value="Unassembled WGS sequence"/>
</dbReference>
<feature type="signal peptide" evidence="1">
    <location>
        <begin position="1"/>
        <end position="18"/>
    </location>
</feature>
<keyword evidence="1" id="KW-0732">Signal</keyword>
<feature type="chain" id="PRO_5036486484" evidence="1">
    <location>
        <begin position="19"/>
        <end position="102"/>
    </location>
</feature>
<dbReference type="OrthoDB" id="6409781at2759"/>
<dbReference type="EMBL" id="BMAW01071374">
    <property type="protein sequence ID" value="GFT77859.1"/>
    <property type="molecule type" value="Genomic_DNA"/>
</dbReference>
<comment type="caution">
    <text evidence="2">The sequence shown here is derived from an EMBL/GenBank/DDBJ whole genome shotgun (WGS) entry which is preliminary data.</text>
</comment>
<proteinExistence type="predicted"/>
<gene>
    <name evidence="2" type="ORF">NPIL_572321</name>
</gene>
<evidence type="ECO:0000256" key="1">
    <source>
        <dbReference type="SAM" id="SignalP"/>
    </source>
</evidence>
<name>A0A8X6U5V8_NEPPI</name>
<evidence type="ECO:0000313" key="3">
    <source>
        <dbReference type="Proteomes" id="UP000887013"/>
    </source>
</evidence>
<protein>
    <submittedName>
        <fullName evidence="2">Uncharacterized protein</fullName>
    </submittedName>
</protein>
<organism evidence="2 3">
    <name type="scientific">Nephila pilipes</name>
    <name type="common">Giant wood spider</name>
    <name type="synonym">Nephila maculata</name>
    <dbReference type="NCBI Taxonomy" id="299642"/>
    <lineage>
        <taxon>Eukaryota</taxon>
        <taxon>Metazoa</taxon>
        <taxon>Ecdysozoa</taxon>
        <taxon>Arthropoda</taxon>
        <taxon>Chelicerata</taxon>
        <taxon>Arachnida</taxon>
        <taxon>Araneae</taxon>
        <taxon>Araneomorphae</taxon>
        <taxon>Entelegynae</taxon>
        <taxon>Araneoidea</taxon>
        <taxon>Nephilidae</taxon>
        <taxon>Nephila</taxon>
    </lineage>
</organism>
<sequence>MYVYILLTLSFFAAVGFAQDSMVTCIHQKFSRDLGESYTTCHQRSGATAIPRIKQVKVATNGQMTVDRSKFATEGTSNTPVGKAVKACATNADDRMYQEVII</sequence>